<evidence type="ECO:0000256" key="1">
    <source>
        <dbReference type="SAM" id="MobiDB-lite"/>
    </source>
</evidence>
<feature type="region of interest" description="Disordered" evidence="1">
    <location>
        <begin position="143"/>
        <end position="164"/>
    </location>
</feature>
<protein>
    <submittedName>
        <fullName evidence="3">Uncharacterized protein</fullName>
    </submittedName>
</protein>
<dbReference type="AlphaFoldDB" id="A0A7E4V2V7"/>
<dbReference type="WBParaSite" id="Pan_g1557.t1">
    <property type="protein sequence ID" value="Pan_g1557.t1"/>
    <property type="gene ID" value="Pan_g1557"/>
</dbReference>
<evidence type="ECO:0000313" key="2">
    <source>
        <dbReference type="Proteomes" id="UP000492821"/>
    </source>
</evidence>
<accession>A0A7E4V2V7</accession>
<feature type="region of interest" description="Disordered" evidence="1">
    <location>
        <begin position="16"/>
        <end position="75"/>
    </location>
</feature>
<dbReference type="Proteomes" id="UP000492821">
    <property type="component" value="Unassembled WGS sequence"/>
</dbReference>
<reference evidence="2" key="1">
    <citation type="journal article" date="2013" name="Genetics">
        <title>The draft genome and transcriptome of Panagrellus redivivus are shaped by the harsh demands of a free-living lifestyle.</title>
        <authorList>
            <person name="Srinivasan J."/>
            <person name="Dillman A.R."/>
            <person name="Macchietto M.G."/>
            <person name="Heikkinen L."/>
            <person name="Lakso M."/>
            <person name="Fracchia K.M."/>
            <person name="Antoshechkin I."/>
            <person name="Mortazavi A."/>
            <person name="Wong G."/>
            <person name="Sternberg P.W."/>
        </authorList>
    </citation>
    <scope>NUCLEOTIDE SEQUENCE [LARGE SCALE GENOMIC DNA]</scope>
    <source>
        <strain evidence="2">MT8872</strain>
    </source>
</reference>
<evidence type="ECO:0000313" key="3">
    <source>
        <dbReference type="WBParaSite" id="Pan_g1557.t1"/>
    </source>
</evidence>
<sequence>MTIVVPVQSASIELPKKLSKLKGGKQSKGTKLPKPVSTKPPKIRPTKMPYLPAGPKQDSTKVPGGKGPGLTKVPRLRSVEVNGLSGKGEEDHKLKHLVGIIRPIDVPDESTMKPISKIITNKPIVETTTTNILLNLTIDPFPEAEPLKQSSNASIPKLQKEEHI</sequence>
<keyword evidence="2" id="KW-1185">Reference proteome</keyword>
<proteinExistence type="predicted"/>
<name>A0A7E4V2V7_PANRE</name>
<organism evidence="2 3">
    <name type="scientific">Panagrellus redivivus</name>
    <name type="common">Microworm</name>
    <dbReference type="NCBI Taxonomy" id="6233"/>
    <lineage>
        <taxon>Eukaryota</taxon>
        <taxon>Metazoa</taxon>
        <taxon>Ecdysozoa</taxon>
        <taxon>Nematoda</taxon>
        <taxon>Chromadorea</taxon>
        <taxon>Rhabditida</taxon>
        <taxon>Tylenchina</taxon>
        <taxon>Panagrolaimomorpha</taxon>
        <taxon>Panagrolaimoidea</taxon>
        <taxon>Panagrolaimidae</taxon>
        <taxon>Panagrellus</taxon>
    </lineage>
</organism>
<reference evidence="3" key="2">
    <citation type="submission" date="2020-10" db="UniProtKB">
        <authorList>
            <consortium name="WormBaseParasite"/>
        </authorList>
    </citation>
    <scope>IDENTIFICATION</scope>
</reference>